<dbReference type="RefSeq" id="WP_036624283.1">
    <property type="nucleotide sequence ID" value="NZ_BGML01000001.1"/>
</dbReference>
<gene>
    <name evidence="2" type="ORF">DJ90_4290</name>
</gene>
<keyword evidence="1" id="KW-0472">Membrane</keyword>
<protein>
    <submittedName>
        <fullName evidence="2">Putative membrane protein</fullName>
    </submittedName>
</protein>
<dbReference type="STRING" id="44252.DJ90_4290"/>
<organism evidence="2 3">
    <name type="scientific">Paenibacillus macerans</name>
    <name type="common">Bacillus macerans</name>
    <dbReference type="NCBI Taxonomy" id="44252"/>
    <lineage>
        <taxon>Bacteria</taxon>
        <taxon>Bacillati</taxon>
        <taxon>Bacillota</taxon>
        <taxon>Bacilli</taxon>
        <taxon>Bacillales</taxon>
        <taxon>Paenibacillaceae</taxon>
        <taxon>Paenibacillus</taxon>
    </lineage>
</organism>
<keyword evidence="3" id="KW-1185">Reference proteome</keyword>
<reference evidence="2 3" key="1">
    <citation type="submission" date="2014-04" db="EMBL/GenBank/DDBJ databases">
        <authorList>
            <person name="Bishop-Lilly K.A."/>
            <person name="Broomall S.M."/>
            <person name="Chain P.S."/>
            <person name="Chertkov O."/>
            <person name="Coyne S.R."/>
            <person name="Daligault H.E."/>
            <person name="Davenport K.W."/>
            <person name="Erkkila T."/>
            <person name="Frey K.G."/>
            <person name="Gibbons H.S."/>
            <person name="Gu W."/>
            <person name="Jaissle J."/>
            <person name="Johnson S.L."/>
            <person name="Koroleva G.I."/>
            <person name="Ladner J.T."/>
            <person name="Lo C.-C."/>
            <person name="Minogue T.D."/>
            <person name="Munk C."/>
            <person name="Palacios G.F."/>
            <person name="Redden C.L."/>
            <person name="Rosenzweig C.N."/>
            <person name="Scholz M.B."/>
            <person name="Teshima H."/>
            <person name="Xu Y."/>
        </authorList>
    </citation>
    <scope>NUCLEOTIDE SEQUENCE [LARGE SCALE GENOMIC DNA]</scope>
    <source>
        <strain evidence="2 3">8244</strain>
    </source>
</reference>
<dbReference type="HOGENOM" id="CLU_199886_0_0_9"/>
<name>A0A090YHX5_PAEMA</name>
<keyword evidence="1" id="KW-1133">Transmembrane helix</keyword>
<comment type="caution">
    <text evidence="2">The sequence shown here is derived from an EMBL/GenBank/DDBJ whole genome shotgun (WGS) entry which is preliminary data.</text>
</comment>
<dbReference type="Proteomes" id="UP000029278">
    <property type="component" value="Unassembled WGS sequence"/>
</dbReference>
<accession>A0A090YHX5</accession>
<keyword evidence="1" id="KW-0812">Transmembrane</keyword>
<dbReference type="EMBL" id="JMQA01000040">
    <property type="protein sequence ID" value="KFM98418.1"/>
    <property type="molecule type" value="Genomic_DNA"/>
</dbReference>
<dbReference type="AlphaFoldDB" id="A0A090YHX5"/>
<feature type="transmembrane region" description="Helical" evidence="1">
    <location>
        <begin position="35"/>
        <end position="56"/>
    </location>
</feature>
<evidence type="ECO:0000313" key="3">
    <source>
        <dbReference type="Proteomes" id="UP000029278"/>
    </source>
</evidence>
<feature type="transmembrane region" description="Helical" evidence="1">
    <location>
        <begin position="6"/>
        <end position="23"/>
    </location>
</feature>
<dbReference type="PATRIC" id="fig|44252.3.peg.4853"/>
<proteinExistence type="predicted"/>
<evidence type="ECO:0000256" key="1">
    <source>
        <dbReference type="SAM" id="Phobius"/>
    </source>
</evidence>
<sequence>MNSSSSILIFIICAFALAVILIMNKNNIHPRLKRGLALTALIMVVVSFGLIIYSFLA</sequence>
<dbReference type="GeneID" id="77012409"/>
<evidence type="ECO:0000313" key="2">
    <source>
        <dbReference type="EMBL" id="KFM98418.1"/>
    </source>
</evidence>